<proteinExistence type="inferred from homology"/>
<comment type="caution">
    <text evidence="8">Lacks conserved residue(s) required for the propagation of feature annotation.</text>
</comment>
<dbReference type="GO" id="GO:0004477">
    <property type="term" value="F:methenyltetrahydrofolate cyclohydrolase activity"/>
    <property type="evidence" value="ECO:0007669"/>
    <property type="project" value="UniProtKB-UniRule"/>
</dbReference>
<dbReference type="Pfam" id="PF00763">
    <property type="entry name" value="THF_DHG_CYH"/>
    <property type="match status" value="1"/>
</dbReference>
<dbReference type="AlphaFoldDB" id="A0A0M0BS89"/>
<evidence type="ECO:0000256" key="3">
    <source>
        <dbReference type="ARBA" id="ARBA00022563"/>
    </source>
</evidence>
<dbReference type="Proteomes" id="UP000037210">
    <property type="component" value="Unassembled WGS sequence"/>
</dbReference>
<comment type="similarity">
    <text evidence="8">Belongs to the tetrahydrofolate dehydrogenase/cyclohydrolase family.</text>
</comment>
<dbReference type="InterPro" id="IPR000672">
    <property type="entry name" value="THF_DH/CycHdrlase"/>
</dbReference>
<evidence type="ECO:0000256" key="6">
    <source>
        <dbReference type="ARBA" id="ARBA00023002"/>
    </source>
</evidence>
<dbReference type="GO" id="GO:0000105">
    <property type="term" value="P:L-histidine biosynthetic process"/>
    <property type="evidence" value="ECO:0007669"/>
    <property type="project" value="UniProtKB-KW"/>
</dbReference>
<evidence type="ECO:0000259" key="9">
    <source>
        <dbReference type="Pfam" id="PF00763"/>
    </source>
</evidence>
<dbReference type="GO" id="GO:0006164">
    <property type="term" value="P:purine nucleotide biosynthetic process"/>
    <property type="evidence" value="ECO:0007669"/>
    <property type="project" value="UniProtKB-KW"/>
</dbReference>
<feature type="domain" description="Tetrahydrofolate dehydrogenase/cyclohydrolase catalytic" evidence="9">
    <location>
        <begin position="5"/>
        <end position="118"/>
    </location>
</feature>
<comment type="caution">
    <text evidence="11">The sequence shown here is derived from an EMBL/GenBank/DDBJ whole genome shotgun (WGS) entry which is preliminary data.</text>
</comment>
<keyword evidence="8" id="KW-0486">Methionine biosynthesis</keyword>
<dbReference type="GO" id="GO:0009086">
    <property type="term" value="P:methionine biosynthetic process"/>
    <property type="evidence" value="ECO:0007669"/>
    <property type="project" value="UniProtKB-KW"/>
</dbReference>
<comment type="subunit">
    <text evidence="2 8">Homodimer.</text>
</comment>
<dbReference type="FunFam" id="3.40.50.10860:FF:000005">
    <property type="entry name" value="C-1-tetrahydrofolate synthase, cytoplasmic, putative"/>
    <property type="match status" value="1"/>
</dbReference>
<dbReference type="Pfam" id="PF02882">
    <property type="entry name" value="THF_DHG_CYH_C"/>
    <property type="match status" value="1"/>
</dbReference>
<comment type="catalytic activity">
    <reaction evidence="8">
        <text>(6R)-5,10-methenyltetrahydrofolate + H2O = (6R)-10-formyltetrahydrofolate + H(+)</text>
        <dbReference type="Rhea" id="RHEA:23700"/>
        <dbReference type="ChEBI" id="CHEBI:15377"/>
        <dbReference type="ChEBI" id="CHEBI:15378"/>
        <dbReference type="ChEBI" id="CHEBI:57455"/>
        <dbReference type="ChEBI" id="CHEBI:195366"/>
        <dbReference type="EC" id="3.5.4.9"/>
    </reaction>
</comment>
<keyword evidence="4 8" id="KW-0378">Hydrolase</keyword>
<accession>A0A0M0BS89</accession>
<evidence type="ECO:0000256" key="5">
    <source>
        <dbReference type="ARBA" id="ARBA00022857"/>
    </source>
</evidence>
<dbReference type="CDD" id="cd01080">
    <property type="entry name" value="NAD_bind_m-THF_DH_Cyclohyd"/>
    <property type="match status" value="1"/>
</dbReference>
<dbReference type="PRINTS" id="PR00085">
    <property type="entry name" value="THFDHDRGNASE"/>
</dbReference>
<dbReference type="HAMAP" id="MF_01576">
    <property type="entry name" value="THF_DHG_CYH"/>
    <property type="match status" value="1"/>
</dbReference>
<protein>
    <recommendedName>
        <fullName evidence="8">Bifunctional protein FolD</fullName>
    </recommendedName>
    <domain>
        <recommendedName>
            <fullName evidence="8">Methylenetetrahydrofolate dehydrogenase</fullName>
            <ecNumber evidence="8">1.5.1.5</ecNumber>
        </recommendedName>
    </domain>
    <domain>
        <recommendedName>
            <fullName evidence="8">Methenyltetrahydrofolate cyclohydrolase</fullName>
            <ecNumber evidence="8">3.5.4.9</ecNumber>
        </recommendedName>
    </domain>
</protein>
<comment type="pathway">
    <text evidence="1 8">One-carbon metabolism; tetrahydrofolate interconversion.</text>
</comment>
<feature type="domain" description="Tetrahydrofolate dehydrogenase/cyclohydrolase NAD(P)-binding" evidence="10">
    <location>
        <begin position="137"/>
        <end position="277"/>
    </location>
</feature>
<dbReference type="PANTHER" id="PTHR48099:SF5">
    <property type="entry name" value="C-1-TETRAHYDROFOLATE SYNTHASE, CYTOPLASMIC"/>
    <property type="match status" value="1"/>
</dbReference>
<dbReference type="GO" id="GO:0035999">
    <property type="term" value="P:tetrahydrofolate interconversion"/>
    <property type="evidence" value="ECO:0007669"/>
    <property type="project" value="UniProtKB-UniRule"/>
</dbReference>
<sequence>MAVILDGRETADRVMEELETEAQALKGRGVTPAVALVLVGDDESSARYVRMKARRAEKAGVTAQLHHLTEATQEELLSLIQRLSQDPSVHGVMVQLPLPEGFDELSVVEAIPPEKDVDGLSPATLGKLLMGEECFLPAGVEAIIELLRRYDIDPEGKHWVIAGLSNIIGKPLAAVLTNMRVAVTCLQADNPYLARHAREADVLVVDVARKWAVTADMVKEGAVVMDNGNNYEGNKVFGDVEFEAVKEKASAITPVPGGIGPLLIAMLIRNTLRAAAKSSA</sequence>
<dbReference type="GO" id="GO:0005829">
    <property type="term" value="C:cytosol"/>
    <property type="evidence" value="ECO:0007669"/>
    <property type="project" value="TreeGrafter"/>
</dbReference>
<dbReference type="PANTHER" id="PTHR48099">
    <property type="entry name" value="C-1-TETRAHYDROFOLATE SYNTHASE, CYTOPLASMIC-RELATED"/>
    <property type="match status" value="1"/>
</dbReference>
<dbReference type="EMBL" id="LFWZ01000009">
    <property type="protein sequence ID" value="KON31250.1"/>
    <property type="molecule type" value="Genomic_DNA"/>
</dbReference>
<evidence type="ECO:0000259" key="10">
    <source>
        <dbReference type="Pfam" id="PF02882"/>
    </source>
</evidence>
<keyword evidence="6 8" id="KW-0560">Oxidoreductase</keyword>
<comment type="function">
    <text evidence="8">Catalyzes the oxidation of 5,10-methylenetetrahydrofolate to 5,10-methenyltetrahydrofolate and then the hydrolysis of 5,10-methenyltetrahydrofolate to 10-formyltetrahydrofolate.</text>
</comment>
<dbReference type="SUPFAM" id="SSF53223">
    <property type="entry name" value="Aminoacid dehydrogenase-like, N-terminal domain"/>
    <property type="match status" value="1"/>
</dbReference>
<evidence type="ECO:0000256" key="2">
    <source>
        <dbReference type="ARBA" id="ARBA00011738"/>
    </source>
</evidence>
<keyword evidence="8" id="KW-0658">Purine biosynthesis</keyword>
<dbReference type="InterPro" id="IPR020631">
    <property type="entry name" value="THF_DH/CycHdrlase_NAD-bd_dom"/>
</dbReference>
<evidence type="ECO:0000313" key="12">
    <source>
        <dbReference type="Proteomes" id="UP000037210"/>
    </source>
</evidence>
<dbReference type="UniPathway" id="UPA00193"/>
<evidence type="ECO:0000256" key="7">
    <source>
        <dbReference type="ARBA" id="ARBA00023268"/>
    </source>
</evidence>
<evidence type="ECO:0000313" key="11">
    <source>
        <dbReference type="EMBL" id="KON31250.1"/>
    </source>
</evidence>
<dbReference type="SUPFAM" id="SSF51735">
    <property type="entry name" value="NAD(P)-binding Rossmann-fold domains"/>
    <property type="match status" value="1"/>
</dbReference>
<dbReference type="InterPro" id="IPR020630">
    <property type="entry name" value="THF_DH/CycHdrlase_cat_dom"/>
</dbReference>
<feature type="binding site" evidence="8">
    <location>
        <begin position="163"/>
        <end position="165"/>
    </location>
    <ligand>
        <name>NADP(+)</name>
        <dbReference type="ChEBI" id="CHEBI:58349"/>
    </ligand>
</feature>
<keyword evidence="7 8" id="KW-0511">Multifunctional enzyme</keyword>
<reference evidence="11 12" key="1">
    <citation type="submission" date="2015-06" db="EMBL/GenBank/DDBJ databases">
        <title>New insights into the roles of widespread benthic archaea in carbon and nitrogen cycling.</title>
        <authorList>
            <person name="Lazar C.S."/>
            <person name="Baker B.J."/>
            <person name="Seitz K.W."/>
            <person name="Hyde A.S."/>
            <person name="Dick G.J."/>
            <person name="Hinrichs K.-U."/>
            <person name="Teske A.P."/>
        </authorList>
    </citation>
    <scope>NUCLEOTIDE SEQUENCE [LARGE SCALE GENOMIC DNA]</scope>
    <source>
        <strain evidence="11">DG-45</strain>
    </source>
</reference>
<gene>
    <name evidence="8" type="primary">folD</name>
    <name evidence="11" type="ORF">AC482_01410</name>
</gene>
<dbReference type="EC" id="1.5.1.5" evidence="8"/>
<dbReference type="Gene3D" id="3.40.50.720">
    <property type="entry name" value="NAD(P)-binding Rossmann-like Domain"/>
    <property type="match status" value="1"/>
</dbReference>
<keyword evidence="8" id="KW-0028">Amino-acid biosynthesis</keyword>
<keyword evidence="3 8" id="KW-0554">One-carbon metabolism</keyword>
<dbReference type="EC" id="3.5.4.9" evidence="8"/>
<dbReference type="PATRIC" id="fig|1685127.3.peg.312"/>
<dbReference type="InterPro" id="IPR036291">
    <property type="entry name" value="NAD(P)-bd_dom_sf"/>
</dbReference>
<name>A0A0M0BS89_9ARCH</name>
<dbReference type="GO" id="GO:0004488">
    <property type="term" value="F:methylenetetrahydrofolate dehydrogenase (NADP+) activity"/>
    <property type="evidence" value="ECO:0007669"/>
    <property type="project" value="UniProtKB-UniRule"/>
</dbReference>
<dbReference type="InterPro" id="IPR046346">
    <property type="entry name" value="Aminoacid_DH-like_N_sf"/>
</dbReference>
<dbReference type="Gene3D" id="3.40.50.10860">
    <property type="entry name" value="Leucine Dehydrogenase, chain A, domain 1"/>
    <property type="match status" value="1"/>
</dbReference>
<comment type="catalytic activity">
    <reaction evidence="8">
        <text>(6R)-5,10-methylene-5,6,7,8-tetrahydrofolate + NADP(+) = (6R)-5,10-methenyltetrahydrofolate + NADPH</text>
        <dbReference type="Rhea" id="RHEA:22812"/>
        <dbReference type="ChEBI" id="CHEBI:15636"/>
        <dbReference type="ChEBI" id="CHEBI:57455"/>
        <dbReference type="ChEBI" id="CHEBI:57783"/>
        <dbReference type="ChEBI" id="CHEBI:58349"/>
        <dbReference type="EC" id="1.5.1.5"/>
    </reaction>
</comment>
<evidence type="ECO:0000256" key="1">
    <source>
        <dbReference type="ARBA" id="ARBA00004777"/>
    </source>
</evidence>
<organism evidence="11 12">
    <name type="scientific">miscellaneous Crenarchaeota group-15 archaeon DG-45</name>
    <dbReference type="NCBI Taxonomy" id="1685127"/>
    <lineage>
        <taxon>Archaea</taxon>
        <taxon>Candidatus Bathyarchaeota</taxon>
        <taxon>MCG-15</taxon>
    </lineage>
</organism>
<keyword evidence="5 8" id="KW-0521">NADP</keyword>
<keyword evidence="8" id="KW-0368">Histidine biosynthesis</keyword>
<evidence type="ECO:0000256" key="8">
    <source>
        <dbReference type="HAMAP-Rule" id="MF_01576"/>
    </source>
</evidence>
<evidence type="ECO:0000256" key="4">
    <source>
        <dbReference type="ARBA" id="ARBA00022801"/>
    </source>
</evidence>